<proteinExistence type="predicted"/>
<sequence>MRTLTTKLSTGSESAASANAKFAPTESEAWVNVKLQSTIAQDTVHPTKHEPTCATSSGHTTRRIPLLALKYGTSYGIMAKTAHALVVGETYRIVKPG</sequence>
<gene>
    <name evidence="1" type="ORF">JG687_00013278</name>
</gene>
<protein>
    <submittedName>
        <fullName evidence="1">Uncharacterized protein</fullName>
    </submittedName>
</protein>
<comment type="caution">
    <text evidence="1">The sequence shown here is derived from an EMBL/GenBank/DDBJ whole genome shotgun (WGS) entry which is preliminary data.</text>
</comment>
<name>A0A8T1TZF8_9STRA</name>
<accession>A0A8T1TZF8</accession>
<dbReference type="AlphaFoldDB" id="A0A8T1TZF8"/>
<reference evidence="1" key="1">
    <citation type="submission" date="2021-01" db="EMBL/GenBank/DDBJ databases">
        <title>Phytophthora aleatoria, a newly-described species from Pinus radiata is distinct from Phytophthora cactorum isolates based on comparative genomics.</title>
        <authorList>
            <person name="Mcdougal R."/>
            <person name="Panda P."/>
            <person name="Williams N."/>
            <person name="Studholme D.J."/>
        </authorList>
    </citation>
    <scope>NUCLEOTIDE SEQUENCE</scope>
    <source>
        <strain evidence="1">NZFS 3830</strain>
    </source>
</reference>
<organism evidence="1 2">
    <name type="scientific">Phytophthora cactorum</name>
    <dbReference type="NCBI Taxonomy" id="29920"/>
    <lineage>
        <taxon>Eukaryota</taxon>
        <taxon>Sar</taxon>
        <taxon>Stramenopiles</taxon>
        <taxon>Oomycota</taxon>
        <taxon>Peronosporomycetes</taxon>
        <taxon>Peronosporales</taxon>
        <taxon>Peronosporaceae</taxon>
        <taxon>Phytophthora</taxon>
    </lineage>
</organism>
<evidence type="ECO:0000313" key="1">
    <source>
        <dbReference type="EMBL" id="KAG6951995.1"/>
    </source>
</evidence>
<dbReference type="EMBL" id="JAENGZ010000958">
    <property type="protein sequence ID" value="KAG6951995.1"/>
    <property type="molecule type" value="Genomic_DNA"/>
</dbReference>
<dbReference type="Proteomes" id="UP000688947">
    <property type="component" value="Unassembled WGS sequence"/>
</dbReference>
<evidence type="ECO:0000313" key="2">
    <source>
        <dbReference type="Proteomes" id="UP000688947"/>
    </source>
</evidence>